<dbReference type="Gene3D" id="1.10.260.40">
    <property type="entry name" value="lambda repressor-like DNA-binding domains"/>
    <property type="match status" value="1"/>
</dbReference>
<sequence length="225" mass="26146">MIINRLSVLLAERNVRANRLAVETGIAPSTLTRINNNRSSQIDYETLNSICNFFKITPNDFFDYSPFDFEVVLSTKEEIKASDELTIFIQVQKFNSYIGTFEFTGKYKNSEDYVPTEFASDGTPENFMEVEILEVVFPDELTSFVKFINNQPLLEDASLSLKMNTEIYKKVEEALKEFTKDYYNDEFNDFLTNYVSILEPNQVDKEIKSKVSEIESRLRTNIMPF</sequence>
<dbReference type="PANTHER" id="PTHR37301">
    <property type="entry name" value="DNA-BINDING PROTEIN-RELATED"/>
    <property type="match status" value="1"/>
</dbReference>
<dbReference type="GO" id="GO:0003677">
    <property type="term" value="F:DNA binding"/>
    <property type="evidence" value="ECO:0007669"/>
    <property type="project" value="InterPro"/>
</dbReference>
<dbReference type="PANTHER" id="PTHR37301:SF1">
    <property type="entry name" value="DNA-BINDING PROTEIN"/>
    <property type="match status" value="1"/>
</dbReference>
<dbReference type="PROSITE" id="PS50943">
    <property type="entry name" value="HTH_CROC1"/>
    <property type="match status" value="1"/>
</dbReference>
<dbReference type="InterPro" id="IPR001387">
    <property type="entry name" value="Cro/C1-type_HTH"/>
</dbReference>
<dbReference type="CDD" id="cd00093">
    <property type="entry name" value="HTH_XRE"/>
    <property type="match status" value="1"/>
</dbReference>
<dbReference type="EMBL" id="CP015901">
    <property type="protein sequence ID" value="ARE22511.1"/>
    <property type="molecule type" value="Genomic_DNA"/>
</dbReference>
<evidence type="ECO:0000313" key="2">
    <source>
        <dbReference type="EMBL" id="ARE22511.1"/>
    </source>
</evidence>
<dbReference type="AlphaFoldDB" id="A0AA34THV6"/>
<dbReference type="SMART" id="SM00530">
    <property type="entry name" value="HTH_XRE"/>
    <property type="match status" value="1"/>
</dbReference>
<dbReference type="Pfam" id="PF13443">
    <property type="entry name" value="HTH_26"/>
    <property type="match status" value="1"/>
</dbReference>
<gene>
    <name evidence="2" type="ORF">LLJM3_0291</name>
</gene>
<organism evidence="2 3">
    <name type="scientific">Lactococcus lactis subsp. cremoris</name>
    <name type="common">Streptococcus cremoris</name>
    <dbReference type="NCBI Taxonomy" id="1359"/>
    <lineage>
        <taxon>Bacteria</taxon>
        <taxon>Bacillati</taxon>
        <taxon>Bacillota</taxon>
        <taxon>Bacilli</taxon>
        <taxon>Lactobacillales</taxon>
        <taxon>Streptococcaceae</taxon>
        <taxon>Lactococcus</taxon>
    </lineage>
</organism>
<evidence type="ECO:0000259" key="1">
    <source>
        <dbReference type="PROSITE" id="PS50943"/>
    </source>
</evidence>
<dbReference type="Proteomes" id="UP000192161">
    <property type="component" value="Chromosome"/>
</dbReference>
<name>A0AA34THV6_LACLC</name>
<proteinExistence type="predicted"/>
<reference evidence="2 3" key="1">
    <citation type="journal article" date="2017" name="BMC Genomics">
        <title>Comparative and functional genomics of the Lactococcus lactis taxon; insights into evolution and niche adaptation.</title>
        <authorList>
            <person name="Kelleher P."/>
            <person name="Bottacini F."/>
            <person name="Mahony J."/>
            <person name="Kilcawley K.N."/>
            <person name="van Sinderen D."/>
        </authorList>
    </citation>
    <scope>NUCLEOTIDE SEQUENCE [LARGE SCALE GENOMIC DNA]</scope>
    <source>
        <strain evidence="2 3">JM3</strain>
    </source>
</reference>
<accession>A0AA34THV6</accession>
<dbReference type="SUPFAM" id="SSF47413">
    <property type="entry name" value="lambda repressor-like DNA-binding domains"/>
    <property type="match status" value="1"/>
</dbReference>
<feature type="domain" description="HTH cro/C1-type" evidence="1">
    <location>
        <begin position="20"/>
        <end position="61"/>
    </location>
</feature>
<protein>
    <submittedName>
        <fullName evidence="2">Helix-turn-helix transcriptional regulator</fullName>
    </submittedName>
</protein>
<evidence type="ECO:0000313" key="3">
    <source>
        <dbReference type="Proteomes" id="UP000192161"/>
    </source>
</evidence>
<dbReference type="InterPro" id="IPR010982">
    <property type="entry name" value="Lambda_DNA-bd_dom_sf"/>
</dbReference>
<dbReference type="RefSeq" id="WP_011675321.1">
    <property type="nucleotide sequence ID" value="NZ_CP015901.2"/>
</dbReference>